<dbReference type="AlphaFoldDB" id="A0A0D7CN10"/>
<dbReference type="EMBL" id="JRKI01000018">
    <property type="protein sequence ID" value="KIZ17593.1"/>
    <property type="molecule type" value="Genomic_DNA"/>
</dbReference>
<accession>A0A0D7CN10</accession>
<sequence>MLLTDRAGGIGLRPLGYQFPVASGDRWDDNWLVIGAEVTTPAGSWSFTDPCLLIDEACEVSAWLRAVATGRMPDAKPDPEGHLAPDLSFVEPVLAFSQVRWHDGTGALRIHLSLEAAPPWQQHDEDLDLYQYVIEIETVRTELIRAAEEWDQRLAQFPPR</sequence>
<gene>
    <name evidence="1" type="ORF">SNA_14020</name>
</gene>
<name>A0A0D7CN10_9ACTN</name>
<dbReference type="InterPro" id="IPR056510">
    <property type="entry name" value="WapI"/>
</dbReference>
<proteinExistence type="predicted"/>
<dbReference type="PATRIC" id="fig|1240678.4.peg.2945"/>
<comment type="caution">
    <text evidence="1">The sequence shown here is derived from an EMBL/GenBank/DDBJ whole genome shotgun (WGS) entry which is preliminary data.</text>
</comment>
<keyword evidence="2" id="KW-1185">Reference proteome</keyword>
<evidence type="ECO:0000313" key="2">
    <source>
        <dbReference type="Proteomes" id="UP000032458"/>
    </source>
</evidence>
<dbReference type="Proteomes" id="UP000032458">
    <property type="component" value="Unassembled WGS sequence"/>
</dbReference>
<dbReference type="Pfam" id="PF24716">
    <property type="entry name" value="WapI"/>
    <property type="match status" value="1"/>
</dbReference>
<organism evidence="1 2">
    <name type="scientific">Streptomyces natalensis ATCC 27448</name>
    <dbReference type="NCBI Taxonomy" id="1240678"/>
    <lineage>
        <taxon>Bacteria</taxon>
        <taxon>Bacillati</taxon>
        <taxon>Actinomycetota</taxon>
        <taxon>Actinomycetes</taxon>
        <taxon>Kitasatosporales</taxon>
        <taxon>Streptomycetaceae</taxon>
        <taxon>Streptomyces</taxon>
    </lineage>
</organism>
<reference evidence="1 2" key="1">
    <citation type="submission" date="2014-09" db="EMBL/GenBank/DDBJ databases">
        <title>Draft genome sequence of Streptomyces natalensis ATCC 27448, producer of the antifungal pimaricin.</title>
        <authorList>
            <person name="Mendes M.V."/>
            <person name="Beites T."/>
            <person name="Pires S."/>
            <person name="Santos C.L."/>
            <person name="Moradas-Ferreira P."/>
        </authorList>
    </citation>
    <scope>NUCLEOTIDE SEQUENCE [LARGE SCALE GENOMIC DNA]</scope>
    <source>
        <strain evidence="1 2">ATCC 27448</strain>
    </source>
</reference>
<protein>
    <submittedName>
        <fullName evidence="1">Uncharacterized protein</fullName>
    </submittedName>
</protein>
<evidence type="ECO:0000313" key="1">
    <source>
        <dbReference type="EMBL" id="KIZ17593.1"/>
    </source>
</evidence>